<dbReference type="AlphaFoldDB" id="A0A4Y2GA59"/>
<organism evidence="2 3">
    <name type="scientific">Araneus ventricosus</name>
    <name type="common">Orbweaver spider</name>
    <name type="synonym">Epeira ventricosa</name>
    <dbReference type="NCBI Taxonomy" id="182803"/>
    <lineage>
        <taxon>Eukaryota</taxon>
        <taxon>Metazoa</taxon>
        <taxon>Ecdysozoa</taxon>
        <taxon>Arthropoda</taxon>
        <taxon>Chelicerata</taxon>
        <taxon>Arachnida</taxon>
        <taxon>Araneae</taxon>
        <taxon>Araneomorphae</taxon>
        <taxon>Entelegynae</taxon>
        <taxon>Araneoidea</taxon>
        <taxon>Araneidae</taxon>
        <taxon>Araneus</taxon>
    </lineage>
</organism>
<proteinExistence type="predicted"/>
<reference evidence="2 3" key="1">
    <citation type="journal article" date="2019" name="Sci. Rep.">
        <title>Orb-weaving spider Araneus ventricosus genome elucidates the spidroin gene catalogue.</title>
        <authorList>
            <person name="Kono N."/>
            <person name="Nakamura H."/>
            <person name="Ohtoshi R."/>
            <person name="Moran D.A.P."/>
            <person name="Shinohara A."/>
            <person name="Yoshida Y."/>
            <person name="Fujiwara M."/>
            <person name="Mori M."/>
            <person name="Tomita M."/>
            <person name="Arakawa K."/>
        </authorList>
    </citation>
    <scope>NUCLEOTIDE SEQUENCE [LARGE SCALE GENOMIC DNA]</scope>
</reference>
<name>A0A4Y2GA59_ARAVE</name>
<evidence type="ECO:0000256" key="1">
    <source>
        <dbReference type="SAM" id="MobiDB-lite"/>
    </source>
</evidence>
<dbReference type="Proteomes" id="UP000499080">
    <property type="component" value="Unassembled WGS sequence"/>
</dbReference>
<feature type="region of interest" description="Disordered" evidence="1">
    <location>
        <begin position="67"/>
        <end position="177"/>
    </location>
</feature>
<sequence length="204" mass="22730">MTQRSSNESYISRIPIFRNLVQSNKVPTFIINKTTILPANSLHRNTSFGIPSKIPQEGVYENIMTCSSEDPSGRAPPSISRMNHREGTTQRWNSCPGSHPKRDFKNSKIKNGARGSKPGEGKGVNDESQRNTKLAELNFRFLARRGRQGDVTPTAKGKDLEGERGRRPPVRPAEFAPPSISKRVACCFASTPQGLFRQSPHFPR</sequence>
<feature type="compositionally biased region" description="Basic and acidic residues" evidence="1">
    <location>
        <begin position="156"/>
        <end position="166"/>
    </location>
</feature>
<dbReference type="EMBL" id="BGPR01001307">
    <property type="protein sequence ID" value="GBM50702.1"/>
    <property type="molecule type" value="Genomic_DNA"/>
</dbReference>
<evidence type="ECO:0000313" key="3">
    <source>
        <dbReference type="Proteomes" id="UP000499080"/>
    </source>
</evidence>
<accession>A0A4Y2GA59</accession>
<evidence type="ECO:0000313" key="2">
    <source>
        <dbReference type="EMBL" id="GBM50702.1"/>
    </source>
</evidence>
<comment type="caution">
    <text evidence="2">The sequence shown here is derived from an EMBL/GenBank/DDBJ whole genome shotgun (WGS) entry which is preliminary data.</text>
</comment>
<gene>
    <name evidence="2" type="ORF">AVEN_45969_1</name>
</gene>
<protein>
    <submittedName>
        <fullName evidence="2">Uncharacterized protein</fullName>
    </submittedName>
</protein>
<feature type="compositionally biased region" description="Basic and acidic residues" evidence="1">
    <location>
        <begin position="117"/>
        <end position="130"/>
    </location>
</feature>
<keyword evidence="3" id="KW-1185">Reference proteome</keyword>